<protein>
    <submittedName>
        <fullName evidence="1">Uncharacterized protein</fullName>
    </submittedName>
</protein>
<name>A0A6S7BZI8_9BURK</name>
<dbReference type="AlphaFoldDB" id="A0A6S7BZI8"/>
<evidence type="ECO:0000313" key="2">
    <source>
        <dbReference type="Proteomes" id="UP000494115"/>
    </source>
</evidence>
<reference evidence="1 2" key="1">
    <citation type="submission" date="2020-04" db="EMBL/GenBank/DDBJ databases">
        <authorList>
            <person name="De Canck E."/>
        </authorList>
    </citation>
    <scope>NUCLEOTIDE SEQUENCE [LARGE SCALE GENOMIC DNA]</scope>
    <source>
        <strain evidence="1 2">LMG 28138</strain>
    </source>
</reference>
<organism evidence="1 2">
    <name type="scientific">Pararobbsia alpina</name>
    <dbReference type="NCBI Taxonomy" id="621374"/>
    <lineage>
        <taxon>Bacteria</taxon>
        <taxon>Pseudomonadati</taxon>
        <taxon>Pseudomonadota</taxon>
        <taxon>Betaproteobacteria</taxon>
        <taxon>Burkholderiales</taxon>
        <taxon>Burkholderiaceae</taxon>
        <taxon>Pararobbsia</taxon>
    </lineage>
</organism>
<proteinExistence type="predicted"/>
<evidence type="ECO:0000313" key="1">
    <source>
        <dbReference type="EMBL" id="CAB3809817.1"/>
    </source>
</evidence>
<dbReference type="Proteomes" id="UP000494115">
    <property type="component" value="Unassembled WGS sequence"/>
</dbReference>
<gene>
    <name evidence="1" type="ORF">LMG28138_06116</name>
</gene>
<accession>A0A6S7BZI8</accession>
<dbReference type="EMBL" id="CADIKM010000198">
    <property type="protein sequence ID" value="CAB3809817.1"/>
    <property type="molecule type" value="Genomic_DNA"/>
</dbReference>
<keyword evidence="2" id="KW-1185">Reference proteome</keyword>
<sequence length="109" mass="12054">MPDREALAWLKRLRFGFDLVELSDVLKCILRDLALVGRVQIVELATRVRHATKLGHAPGKQRLIACEVVADELALPVPQEGPRMLTRATLGEVVDDRLQVLEGPGAVRP</sequence>